<dbReference type="InterPro" id="IPR052698">
    <property type="entry name" value="MoCofactor_Util/Proc"/>
</dbReference>
<organism evidence="3 4">
    <name type="scientific">Botrimarina hoheduenensis</name>
    <dbReference type="NCBI Taxonomy" id="2528000"/>
    <lineage>
        <taxon>Bacteria</taxon>
        <taxon>Pseudomonadati</taxon>
        <taxon>Planctomycetota</taxon>
        <taxon>Planctomycetia</taxon>
        <taxon>Pirellulales</taxon>
        <taxon>Lacipirellulaceae</taxon>
        <taxon>Botrimarina</taxon>
    </lineage>
</organism>
<dbReference type="Pfam" id="PF13478">
    <property type="entry name" value="XdhC_C"/>
    <property type="match status" value="1"/>
</dbReference>
<gene>
    <name evidence="3" type="ORF">Pla111_30080</name>
</gene>
<evidence type="ECO:0000313" key="4">
    <source>
        <dbReference type="Proteomes" id="UP000318995"/>
    </source>
</evidence>
<keyword evidence="4" id="KW-1185">Reference proteome</keyword>
<dbReference type="SUPFAM" id="SSF51984">
    <property type="entry name" value="MurCD N-terminal domain"/>
    <property type="match status" value="1"/>
</dbReference>
<dbReference type="Proteomes" id="UP000318995">
    <property type="component" value="Unassembled WGS sequence"/>
</dbReference>
<feature type="domain" description="XdhC- CoxI" evidence="1">
    <location>
        <begin position="17"/>
        <end position="73"/>
    </location>
</feature>
<accession>A0A5C5VVK0</accession>
<dbReference type="EMBL" id="SJPH01000008">
    <property type="protein sequence ID" value="TWT41631.1"/>
    <property type="molecule type" value="Genomic_DNA"/>
</dbReference>
<protein>
    <submittedName>
        <fullName evidence="3">XdhC and CoxI family protein</fullName>
    </submittedName>
</protein>
<dbReference type="RefSeq" id="WP_146575214.1">
    <property type="nucleotide sequence ID" value="NZ_SJPH01000008.1"/>
</dbReference>
<name>A0A5C5VVK0_9BACT</name>
<dbReference type="Pfam" id="PF02625">
    <property type="entry name" value="XdhC_CoxI"/>
    <property type="match status" value="1"/>
</dbReference>
<evidence type="ECO:0000313" key="3">
    <source>
        <dbReference type="EMBL" id="TWT41631.1"/>
    </source>
</evidence>
<evidence type="ECO:0000259" key="2">
    <source>
        <dbReference type="Pfam" id="PF13478"/>
    </source>
</evidence>
<dbReference type="InterPro" id="IPR027051">
    <property type="entry name" value="XdhC_Rossmann_dom"/>
</dbReference>
<dbReference type="PANTHER" id="PTHR30388">
    <property type="entry name" value="ALDEHYDE OXIDOREDUCTASE MOLYBDENUM COFACTOR ASSEMBLY PROTEIN"/>
    <property type="match status" value="1"/>
</dbReference>
<evidence type="ECO:0000259" key="1">
    <source>
        <dbReference type="Pfam" id="PF02625"/>
    </source>
</evidence>
<dbReference type="AlphaFoldDB" id="A0A5C5VVK0"/>
<reference evidence="3 4" key="1">
    <citation type="submission" date="2019-02" db="EMBL/GenBank/DDBJ databases">
        <title>Deep-cultivation of Planctomycetes and their phenomic and genomic characterization uncovers novel biology.</title>
        <authorList>
            <person name="Wiegand S."/>
            <person name="Jogler M."/>
            <person name="Boedeker C."/>
            <person name="Pinto D."/>
            <person name="Vollmers J."/>
            <person name="Rivas-Marin E."/>
            <person name="Kohn T."/>
            <person name="Peeters S.H."/>
            <person name="Heuer A."/>
            <person name="Rast P."/>
            <person name="Oberbeckmann S."/>
            <person name="Bunk B."/>
            <person name="Jeske O."/>
            <person name="Meyerdierks A."/>
            <person name="Storesund J.E."/>
            <person name="Kallscheuer N."/>
            <person name="Luecker S."/>
            <person name="Lage O.M."/>
            <person name="Pohl T."/>
            <person name="Merkel B.J."/>
            <person name="Hornburger P."/>
            <person name="Mueller R.-W."/>
            <person name="Bruemmer F."/>
            <person name="Labrenz M."/>
            <person name="Spormann A.M."/>
            <person name="Op Den Camp H."/>
            <person name="Overmann J."/>
            <person name="Amann R."/>
            <person name="Jetten M.S.M."/>
            <person name="Mascher T."/>
            <person name="Medema M.H."/>
            <person name="Devos D.P."/>
            <person name="Kaster A.-K."/>
            <person name="Ovreas L."/>
            <person name="Rohde M."/>
            <person name="Galperin M.Y."/>
            <person name="Jogler C."/>
        </authorList>
    </citation>
    <scope>NUCLEOTIDE SEQUENCE [LARGE SCALE GENOMIC DNA]</scope>
    <source>
        <strain evidence="3 4">Pla111</strain>
    </source>
</reference>
<sequence>MNASQRFISRFAERAVQGERLVLVTVVESNGTVGRGTKMLVGEHGRVQGHVGDGAVEQKAIGFARSMLESLRPPGPQLVEWHLDRNLGMPGEGTMTLFFDPQNTRPWRVYLFGAGHIGQRLARALLLMDCEVICIDSHREWVGLLPASLGLERLCRSEPADLAQRLEGDEFVVCATMGVETDYPILRAILSRDIEIPYLGVVGSKEKRRELAQRLVSDGMSKERALSFRCPIGVSIEGGEPGEIAIAIAAEMLAVRQQMIAQVLGRSSAIPGTAAS</sequence>
<comment type="caution">
    <text evidence="3">The sequence shown here is derived from an EMBL/GenBank/DDBJ whole genome shotgun (WGS) entry which is preliminary data.</text>
</comment>
<proteinExistence type="predicted"/>
<dbReference type="Gene3D" id="3.40.50.720">
    <property type="entry name" value="NAD(P)-binding Rossmann-like Domain"/>
    <property type="match status" value="1"/>
</dbReference>
<feature type="domain" description="XdhC Rossmann" evidence="2">
    <location>
        <begin position="109"/>
        <end position="252"/>
    </location>
</feature>
<dbReference type="PANTHER" id="PTHR30388:SF6">
    <property type="entry name" value="XANTHINE DEHYDROGENASE SUBUNIT A-RELATED"/>
    <property type="match status" value="1"/>
</dbReference>
<dbReference type="InterPro" id="IPR003777">
    <property type="entry name" value="XdhC_CoxI"/>
</dbReference>
<dbReference type="OrthoDB" id="9773039at2"/>